<dbReference type="EMBL" id="JBHSKI010000014">
    <property type="protein sequence ID" value="MFC5174153.1"/>
    <property type="molecule type" value="Genomic_DNA"/>
</dbReference>
<dbReference type="Proteomes" id="UP001596208">
    <property type="component" value="Unassembled WGS sequence"/>
</dbReference>
<accession>A0ABW0BA63</accession>
<organism evidence="1 2">
    <name type="scientific">Streptomyces mutomycini</name>
    <dbReference type="NCBI Taxonomy" id="284036"/>
    <lineage>
        <taxon>Bacteria</taxon>
        <taxon>Bacillati</taxon>
        <taxon>Actinomycetota</taxon>
        <taxon>Actinomycetes</taxon>
        <taxon>Kitasatosporales</taxon>
        <taxon>Streptomycetaceae</taxon>
        <taxon>Streptomyces</taxon>
    </lineage>
</organism>
<evidence type="ECO:0000313" key="2">
    <source>
        <dbReference type="Proteomes" id="UP001596208"/>
    </source>
</evidence>
<dbReference type="RefSeq" id="WP_275935661.1">
    <property type="nucleotide sequence ID" value="NZ_JBHSKI010000014.1"/>
</dbReference>
<protein>
    <recommendedName>
        <fullName evidence="3">Cupin</fullName>
    </recommendedName>
</protein>
<comment type="caution">
    <text evidence="1">The sequence shown here is derived from an EMBL/GenBank/DDBJ whole genome shotgun (WGS) entry which is preliminary data.</text>
</comment>
<evidence type="ECO:0008006" key="3">
    <source>
        <dbReference type="Google" id="ProtNLM"/>
    </source>
</evidence>
<keyword evidence="2" id="KW-1185">Reference proteome</keyword>
<gene>
    <name evidence="1" type="ORF">ACFPRK_26720</name>
</gene>
<proteinExistence type="predicted"/>
<evidence type="ECO:0000313" key="1">
    <source>
        <dbReference type="EMBL" id="MFC5174153.1"/>
    </source>
</evidence>
<reference evidence="2" key="1">
    <citation type="journal article" date="2019" name="Int. J. Syst. Evol. Microbiol.">
        <title>The Global Catalogue of Microorganisms (GCM) 10K type strain sequencing project: providing services to taxonomists for standard genome sequencing and annotation.</title>
        <authorList>
            <consortium name="The Broad Institute Genomics Platform"/>
            <consortium name="The Broad Institute Genome Sequencing Center for Infectious Disease"/>
            <person name="Wu L."/>
            <person name="Ma J."/>
        </authorList>
    </citation>
    <scope>NUCLEOTIDE SEQUENCE [LARGE SCALE GENOMIC DNA]</scope>
    <source>
        <strain evidence="2">CGMCC 4.1721</strain>
    </source>
</reference>
<sequence>MTPHTFHDVDVPASGHELLRGRDIVARLTVPALETADVHEH</sequence>
<name>A0ABW0BA63_9ACTN</name>